<evidence type="ECO:0000256" key="4">
    <source>
        <dbReference type="SAM" id="MobiDB-lite"/>
    </source>
</evidence>
<evidence type="ECO:0000256" key="3">
    <source>
        <dbReference type="PIRSR" id="PIRSR639901-2"/>
    </source>
</evidence>
<sequence length="485" mass="52165">MTGEPGGSLGLHAYRLLATAATPFLAIHLQSRVRTGREDCIRWVERWGFTEETRPNAPLIWFHAVSVGECAVALPILSRCLKEWPQLNVLFTHGTTTAASFLHKHGLPRTITQYAPFDTPAAVERFMAKWKPQAGIIVESELWPNLIFAAHNHQVPLALVNANISPCSTARWSSALLWPVIHSVLSKFTVISPQSQGAARRLAALGASPEQMTEPLNLKYAAAAAGVSSRISSQGQSQSQSQGQGQGKRRDAWVAASIHPEEEEAVLRAHLQLADKRRGLTTVIAPRHPERAEAIMQRARRLGVPVEVVSGDTAVASFSGGRYEPIGAPAGQPTRSRRAAVMIVNTIGHLPALYRCCAVAFVGGTLYSGGRGHNLAEAAAAKCAVLCGSHCGPFAEMVSQMCANDPRAVWQVADEDELIGAVGRLLQPDEGVHATGPGGELESRQAAAAASFRSLSTDGVEEFWETLKTRLLMHSNLVSHSVLPQ</sequence>
<feature type="domain" description="3-deoxy-D-manno-octulosonic-acid transferase N-terminal" evidence="5">
    <location>
        <begin position="42"/>
        <end position="221"/>
    </location>
</feature>
<dbReference type="GO" id="GO:0009245">
    <property type="term" value="P:lipid A biosynthetic process"/>
    <property type="evidence" value="ECO:0007669"/>
    <property type="project" value="TreeGrafter"/>
</dbReference>
<dbReference type="InterPro" id="IPR039901">
    <property type="entry name" value="Kdotransferase"/>
</dbReference>
<feature type="compositionally biased region" description="Low complexity" evidence="4">
    <location>
        <begin position="232"/>
        <end position="243"/>
    </location>
</feature>
<dbReference type="InterPro" id="IPR038107">
    <property type="entry name" value="Glycos_transf_N_sf"/>
</dbReference>
<accession>A0A7S0N7U6</accession>
<name>A0A7S0N7U6_9CHLO</name>
<reference evidence="6" key="1">
    <citation type="submission" date="2021-01" db="EMBL/GenBank/DDBJ databases">
        <authorList>
            <person name="Corre E."/>
            <person name="Pelletier E."/>
            <person name="Niang G."/>
            <person name="Scheremetjew M."/>
            <person name="Finn R."/>
            <person name="Kale V."/>
            <person name="Holt S."/>
            <person name="Cochrane G."/>
            <person name="Meng A."/>
            <person name="Brown T."/>
            <person name="Cohen L."/>
        </authorList>
    </citation>
    <scope>NUCLEOTIDE SEQUENCE</scope>
    <source>
        <strain evidence="6">CCMP722</strain>
    </source>
</reference>
<dbReference type="Gene3D" id="3.40.50.11720">
    <property type="entry name" value="3-Deoxy-D-manno-octulosonic-acid transferase, N-terminal domain"/>
    <property type="match status" value="1"/>
</dbReference>
<proteinExistence type="predicted"/>
<feature type="active site" description="Proton acceptor" evidence="2">
    <location>
        <position position="69"/>
    </location>
</feature>
<dbReference type="PANTHER" id="PTHR42755:SF1">
    <property type="entry name" value="3-DEOXY-D-MANNO-OCTULOSONIC ACID TRANSFERASE, MITOCHONDRIAL-RELATED"/>
    <property type="match status" value="1"/>
</dbReference>
<feature type="region of interest" description="Disordered" evidence="4">
    <location>
        <begin position="231"/>
        <end position="253"/>
    </location>
</feature>
<gene>
    <name evidence="6" type="ORF">POBO1169_LOCUS7264</name>
</gene>
<dbReference type="PANTHER" id="PTHR42755">
    <property type="entry name" value="3-DEOXY-MANNO-OCTULOSONATE CYTIDYLYLTRANSFERASE"/>
    <property type="match status" value="1"/>
</dbReference>
<dbReference type="GO" id="GO:0005886">
    <property type="term" value="C:plasma membrane"/>
    <property type="evidence" value="ECO:0007669"/>
    <property type="project" value="TreeGrafter"/>
</dbReference>
<protein>
    <recommendedName>
        <fullName evidence="5">3-deoxy-D-manno-octulosonic-acid transferase N-terminal domain-containing protein</fullName>
    </recommendedName>
</protein>
<keyword evidence="1" id="KW-0808">Transferase</keyword>
<feature type="site" description="Transition state stabilizer" evidence="3">
    <location>
        <position position="139"/>
    </location>
</feature>
<evidence type="ECO:0000259" key="5">
    <source>
        <dbReference type="Pfam" id="PF04413"/>
    </source>
</evidence>
<evidence type="ECO:0000256" key="1">
    <source>
        <dbReference type="ARBA" id="ARBA00022679"/>
    </source>
</evidence>
<dbReference type="AlphaFoldDB" id="A0A7S0N7U6"/>
<dbReference type="InterPro" id="IPR007507">
    <property type="entry name" value="Glycos_transf_N"/>
</dbReference>
<dbReference type="GO" id="GO:0016740">
    <property type="term" value="F:transferase activity"/>
    <property type="evidence" value="ECO:0007669"/>
    <property type="project" value="UniProtKB-KW"/>
</dbReference>
<dbReference type="Pfam" id="PF04413">
    <property type="entry name" value="Glycos_transf_N"/>
    <property type="match status" value="1"/>
</dbReference>
<feature type="site" description="Transition state stabilizer" evidence="3">
    <location>
        <position position="219"/>
    </location>
</feature>
<dbReference type="EMBL" id="HBFA01014013">
    <property type="protein sequence ID" value="CAD8662695.1"/>
    <property type="molecule type" value="Transcribed_RNA"/>
</dbReference>
<dbReference type="Gene3D" id="3.40.50.2000">
    <property type="entry name" value="Glycogen Phosphorylase B"/>
    <property type="match status" value="1"/>
</dbReference>
<evidence type="ECO:0000313" key="6">
    <source>
        <dbReference type="EMBL" id="CAD8662695.1"/>
    </source>
</evidence>
<evidence type="ECO:0000256" key="2">
    <source>
        <dbReference type="PIRSR" id="PIRSR639901-1"/>
    </source>
</evidence>
<organism evidence="6">
    <name type="scientific">Pyramimonas obovata</name>
    <dbReference type="NCBI Taxonomy" id="1411642"/>
    <lineage>
        <taxon>Eukaryota</taxon>
        <taxon>Viridiplantae</taxon>
        <taxon>Chlorophyta</taxon>
        <taxon>Pyramimonadophyceae</taxon>
        <taxon>Pyramimonadales</taxon>
        <taxon>Pyramimonadaceae</taxon>
        <taxon>Pyramimonas</taxon>
        <taxon>Pyramimonas incertae sedis</taxon>
    </lineage>
</organism>